<comment type="pathway">
    <text evidence="2">Siderophore biosynthesis; enterobactin biosynthesis.</text>
</comment>
<gene>
    <name evidence="14" type="ORF">GCM10023183_18740</name>
</gene>
<evidence type="ECO:0000256" key="8">
    <source>
        <dbReference type="ARBA" id="ARBA00029894"/>
    </source>
</evidence>
<evidence type="ECO:0000256" key="3">
    <source>
        <dbReference type="ARBA" id="ARBA00008342"/>
    </source>
</evidence>
<dbReference type="InterPro" id="IPR008278">
    <property type="entry name" value="4-PPantetheinyl_Trfase_dom"/>
</dbReference>
<dbReference type="Proteomes" id="UP001501844">
    <property type="component" value="Unassembled WGS sequence"/>
</dbReference>
<evidence type="ECO:0000256" key="7">
    <source>
        <dbReference type="ARBA" id="ARBA00023191"/>
    </source>
</evidence>
<comment type="caution">
    <text evidence="14">The sequence shown here is derived from an EMBL/GenBank/DDBJ whole genome shotgun (WGS) entry which is preliminary data.</text>
</comment>
<name>A0ABP8FJ42_9BACT</name>
<keyword evidence="15" id="KW-1185">Reference proteome</keyword>
<dbReference type="PANTHER" id="PTHR38096">
    <property type="entry name" value="ENTEROBACTIN SYNTHASE COMPONENT D"/>
    <property type="match status" value="1"/>
</dbReference>
<dbReference type="InterPro" id="IPR003542">
    <property type="entry name" value="Enbac_synth_compD-like"/>
</dbReference>
<reference evidence="15" key="1">
    <citation type="journal article" date="2019" name="Int. J. Syst. Evol. Microbiol.">
        <title>The Global Catalogue of Microorganisms (GCM) 10K type strain sequencing project: providing services to taxonomists for standard genome sequencing and annotation.</title>
        <authorList>
            <consortium name="The Broad Institute Genomics Platform"/>
            <consortium name="The Broad Institute Genome Sequencing Center for Infectious Disease"/>
            <person name="Wu L."/>
            <person name="Ma J."/>
        </authorList>
    </citation>
    <scope>NUCLEOTIDE SEQUENCE [LARGE SCALE GENOMIC DNA]</scope>
    <source>
        <strain evidence="15">JCM 17917</strain>
    </source>
</reference>
<evidence type="ECO:0000256" key="2">
    <source>
        <dbReference type="ARBA" id="ARBA00004993"/>
    </source>
</evidence>
<feature type="domain" description="4'-phosphopantetheinyl transferase" evidence="12">
    <location>
        <begin position="108"/>
        <end position="208"/>
    </location>
</feature>
<dbReference type="InterPro" id="IPR041354">
    <property type="entry name" value="4PPT_N"/>
</dbReference>
<dbReference type="InterPro" id="IPR037143">
    <property type="entry name" value="4-PPantetheinyl_Trfase_dom_sf"/>
</dbReference>
<evidence type="ECO:0000259" key="12">
    <source>
        <dbReference type="Pfam" id="PF01648"/>
    </source>
</evidence>
<dbReference type="Pfam" id="PF17837">
    <property type="entry name" value="4PPT_N"/>
    <property type="match status" value="1"/>
</dbReference>
<organism evidence="14 15">
    <name type="scientific">Nibribacter koreensis</name>
    <dbReference type="NCBI Taxonomy" id="1084519"/>
    <lineage>
        <taxon>Bacteria</taxon>
        <taxon>Pseudomonadati</taxon>
        <taxon>Bacteroidota</taxon>
        <taxon>Cytophagia</taxon>
        <taxon>Cytophagales</taxon>
        <taxon>Hymenobacteraceae</taxon>
        <taxon>Nibribacter</taxon>
    </lineage>
</organism>
<evidence type="ECO:0000256" key="1">
    <source>
        <dbReference type="ARBA" id="ARBA00003937"/>
    </source>
</evidence>
<evidence type="ECO:0000313" key="15">
    <source>
        <dbReference type="Proteomes" id="UP001501844"/>
    </source>
</evidence>
<comment type="function">
    <text evidence="1">Involved in the biosynthesis of the siderophore enterobactin (enterochelin), which is a macrocyclic trimeric lactone of N-(2,3-dihydroxybenzoyl)-serine. The serine trilactone serves as a scaffolding for the three catechol functionalities that provide hexadentate coordination for the tightly ligated iron(2+) atoms. Plays an essential role in the assembly of the enterobactin by catalyzing the transfer of the 4'-phosphopantetheine (Ppant) moiety from coenzyme A to the apo-domains of both EntB (ArCP domain) and EntF (PCP domain) to yield their holo-forms which make them competent for the activation of 2,3-dihydroxybenzoate (DHB) and L-serine, respectively.</text>
</comment>
<dbReference type="EMBL" id="BAABGX010000002">
    <property type="protein sequence ID" value="GAA4304988.1"/>
    <property type="molecule type" value="Genomic_DNA"/>
</dbReference>
<evidence type="ECO:0000256" key="5">
    <source>
        <dbReference type="ARBA" id="ARBA00019087"/>
    </source>
</evidence>
<comment type="catalytic activity">
    <reaction evidence="10">
        <text>apo-[aryl-carrier protein] + CoA = holo-[aryl-carrier protein] + adenosine 3',5'-bisphosphate + H(+)</text>
        <dbReference type="Rhea" id="RHEA:48404"/>
        <dbReference type="Rhea" id="RHEA-COMP:15903"/>
        <dbReference type="Rhea" id="RHEA-COMP:17557"/>
        <dbReference type="ChEBI" id="CHEBI:15378"/>
        <dbReference type="ChEBI" id="CHEBI:29999"/>
        <dbReference type="ChEBI" id="CHEBI:57287"/>
        <dbReference type="ChEBI" id="CHEBI:58343"/>
        <dbReference type="ChEBI" id="CHEBI:64479"/>
    </reaction>
</comment>
<evidence type="ECO:0000256" key="10">
    <source>
        <dbReference type="ARBA" id="ARBA00049176"/>
    </source>
</evidence>
<protein>
    <recommendedName>
        <fullName evidence="5">Enterobactin synthase component D</fullName>
    </recommendedName>
    <alternativeName>
        <fullName evidence="8">4'-phosphopantetheinyl transferase EntD</fullName>
    </alternativeName>
    <alternativeName>
        <fullName evidence="9">Enterochelin synthase D</fullName>
    </alternativeName>
</protein>
<keyword evidence="7" id="KW-0259">Enterobactin biosynthesis</keyword>
<evidence type="ECO:0000256" key="11">
    <source>
        <dbReference type="ARBA" id="ARBA00049191"/>
    </source>
</evidence>
<dbReference type="SUPFAM" id="SSF56214">
    <property type="entry name" value="4'-phosphopantetheinyl transferase"/>
    <property type="match status" value="2"/>
</dbReference>
<dbReference type="Pfam" id="PF01648">
    <property type="entry name" value="ACPS"/>
    <property type="match status" value="1"/>
</dbReference>
<sequence>MPLHHVHTLDENTVLGIWQIQEDVEELTFQLLSLRPAKELPFFKAEARRREWLASRLLVYLLLEKLNYPTAVLQKQETGQPYIEGADVHVSITHSGRWAAAVISATHQVGIDIELKGLKVQRAIQRFLNEQELMDVQDDEEKMHLYWSAKETLYKVYAQRELDFRKQLLVEDFLKRGAGTFIGKVVSPAQTFTYTVQYQIAKEFVLTYVAAPLSTL</sequence>
<evidence type="ECO:0000256" key="6">
    <source>
        <dbReference type="ARBA" id="ARBA00022679"/>
    </source>
</evidence>
<dbReference type="PANTHER" id="PTHR38096:SF1">
    <property type="entry name" value="ENTEROBACTIN SYNTHASE COMPONENT D"/>
    <property type="match status" value="1"/>
</dbReference>
<keyword evidence="6 14" id="KW-0808">Transferase</keyword>
<evidence type="ECO:0000256" key="4">
    <source>
        <dbReference type="ARBA" id="ARBA00011503"/>
    </source>
</evidence>
<evidence type="ECO:0000259" key="13">
    <source>
        <dbReference type="Pfam" id="PF17837"/>
    </source>
</evidence>
<accession>A0ABP8FJ42</accession>
<dbReference type="GO" id="GO:0016740">
    <property type="term" value="F:transferase activity"/>
    <property type="evidence" value="ECO:0007669"/>
    <property type="project" value="UniProtKB-KW"/>
</dbReference>
<comment type="similarity">
    <text evidence="3">Belongs to the P-Pant transferase superfamily. EntD family.</text>
</comment>
<dbReference type="RefSeq" id="WP_345165010.1">
    <property type="nucleotide sequence ID" value="NZ_BAABGX010000002.1"/>
</dbReference>
<feature type="domain" description="4'-phosphopantetheinyl transferase N-terminal" evidence="13">
    <location>
        <begin position="46"/>
        <end position="104"/>
    </location>
</feature>
<evidence type="ECO:0000256" key="9">
    <source>
        <dbReference type="ARBA" id="ARBA00031996"/>
    </source>
</evidence>
<comment type="subunit">
    <text evidence="4">EntB, EntD, EntE, and EntF form a multienzyme complex called enterobactin synthase.</text>
</comment>
<dbReference type="Gene3D" id="3.90.470.20">
    <property type="entry name" value="4'-phosphopantetheinyl transferase domain"/>
    <property type="match status" value="1"/>
</dbReference>
<evidence type="ECO:0000313" key="14">
    <source>
        <dbReference type="EMBL" id="GAA4304988.1"/>
    </source>
</evidence>
<comment type="catalytic activity">
    <reaction evidence="11">
        <text>apo-[peptidyl-carrier protein] + CoA = holo-[peptidyl-carrier protein] + adenosine 3',5'-bisphosphate + H(+)</text>
        <dbReference type="Rhea" id="RHEA:46228"/>
        <dbReference type="Rhea" id="RHEA-COMP:11479"/>
        <dbReference type="Rhea" id="RHEA-COMP:11480"/>
        <dbReference type="ChEBI" id="CHEBI:15378"/>
        <dbReference type="ChEBI" id="CHEBI:29999"/>
        <dbReference type="ChEBI" id="CHEBI:57287"/>
        <dbReference type="ChEBI" id="CHEBI:58343"/>
        <dbReference type="ChEBI" id="CHEBI:64479"/>
    </reaction>
</comment>
<proteinExistence type="inferred from homology"/>